<dbReference type="InterPro" id="IPR000631">
    <property type="entry name" value="CARKD"/>
</dbReference>
<evidence type="ECO:0000256" key="2">
    <source>
        <dbReference type="ARBA" id="ARBA00022840"/>
    </source>
</evidence>
<evidence type="ECO:0000256" key="1">
    <source>
        <dbReference type="ARBA" id="ARBA00022741"/>
    </source>
</evidence>
<dbReference type="PANTHER" id="PTHR12592">
    <property type="entry name" value="ATP-DEPENDENT (S)-NAD(P)H-HYDRATE DEHYDRATASE FAMILY MEMBER"/>
    <property type="match status" value="1"/>
</dbReference>
<dbReference type="InterPro" id="IPR029056">
    <property type="entry name" value="Ribokinase-like"/>
</dbReference>
<protein>
    <submittedName>
        <fullName evidence="7">NAD(P)H-hydrate dehydratase</fullName>
    </submittedName>
</protein>
<keyword evidence="3" id="KW-0521">NADP</keyword>
<dbReference type="GO" id="GO:0052855">
    <property type="term" value="F:ADP-dependent NAD(P)H-hydrate dehydratase activity"/>
    <property type="evidence" value="ECO:0007669"/>
    <property type="project" value="TreeGrafter"/>
</dbReference>
<dbReference type="NCBIfam" id="TIGR00196">
    <property type="entry name" value="yjeF_cterm"/>
    <property type="match status" value="1"/>
</dbReference>
<feature type="domain" description="YjeF C-terminal" evidence="6">
    <location>
        <begin position="8"/>
        <end position="223"/>
    </location>
</feature>
<gene>
    <name evidence="7" type="ORF">A3J19_05390</name>
</gene>
<dbReference type="PROSITE" id="PS51383">
    <property type="entry name" value="YJEF_C_3"/>
    <property type="match status" value="1"/>
</dbReference>
<dbReference type="EMBL" id="MFDZ01000047">
    <property type="protein sequence ID" value="OGE77542.1"/>
    <property type="molecule type" value="Genomic_DNA"/>
</dbReference>
<dbReference type="GO" id="GO:0005524">
    <property type="term" value="F:ATP binding"/>
    <property type="evidence" value="ECO:0007669"/>
    <property type="project" value="UniProtKB-KW"/>
</dbReference>
<sequence length="223" mass="24302">MDPIEALTKEWVAKKLPARPKDASKGTFGKVLVFAGSENYPGAAYLACTAAYRIGAGLVTLATDQTVKIIVSRRLPEVTFLSSGEALKKLGEYDVLLVGPGLGQNNQATEFVKQLCSDYSNNRYKMVIDGDGLNVLSKMGKWWERFWTSQNDKATDIILTPHPGEMARLTGLTIAKIQSDRIPVAQYFAKKWQKIIVLKGAETVIASPDGGIKISPFANPVLA</sequence>
<evidence type="ECO:0000256" key="5">
    <source>
        <dbReference type="ARBA" id="ARBA00023239"/>
    </source>
</evidence>
<dbReference type="PANTHER" id="PTHR12592:SF0">
    <property type="entry name" value="ATP-DEPENDENT (S)-NAD(P)H-HYDRATE DEHYDRATASE"/>
    <property type="match status" value="1"/>
</dbReference>
<organism evidence="7 8">
    <name type="scientific">Candidatus Daviesbacteria bacterium RIFCSPLOWO2_02_FULL_41_8</name>
    <dbReference type="NCBI Taxonomy" id="1797798"/>
    <lineage>
        <taxon>Bacteria</taxon>
        <taxon>Candidatus Daviesiibacteriota</taxon>
    </lineage>
</organism>
<dbReference type="Pfam" id="PF01256">
    <property type="entry name" value="Carb_kinase"/>
    <property type="match status" value="1"/>
</dbReference>
<evidence type="ECO:0000259" key="6">
    <source>
        <dbReference type="PROSITE" id="PS51383"/>
    </source>
</evidence>
<dbReference type="GO" id="GO:0052856">
    <property type="term" value="F:NAD(P)HX epimerase activity"/>
    <property type="evidence" value="ECO:0007669"/>
    <property type="project" value="TreeGrafter"/>
</dbReference>
<feature type="non-terminal residue" evidence="7">
    <location>
        <position position="223"/>
    </location>
</feature>
<evidence type="ECO:0000313" key="7">
    <source>
        <dbReference type="EMBL" id="OGE77542.1"/>
    </source>
</evidence>
<dbReference type="CDD" id="cd01171">
    <property type="entry name" value="YXKO-related"/>
    <property type="match status" value="1"/>
</dbReference>
<reference evidence="7 8" key="1">
    <citation type="journal article" date="2016" name="Nat. Commun.">
        <title>Thousands of microbial genomes shed light on interconnected biogeochemical processes in an aquifer system.</title>
        <authorList>
            <person name="Anantharaman K."/>
            <person name="Brown C.T."/>
            <person name="Hug L.A."/>
            <person name="Sharon I."/>
            <person name="Castelle C.J."/>
            <person name="Probst A.J."/>
            <person name="Thomas B.C."/>
            <person name="Singh A."/>
            <person name="Wilkins M.J."/>
            <person name="Karaoz U."/>
            <person name="Brodie E.L."/>
            <person name="Williams K.H."/>
            <person name="Hubbard S.S."/>
            <person name="Banfield J.F."/>
        </authorList>
    </citation>
    <scope>NUCLEOTIDE SEQUENCE [LARGE SCALE GENOMIC DNA]</scope>
</reference>
<proteinExistence type="predicted"/>
<dbReference type="GO" id="GO:0110051">
    <property type="term" value="P:metabolite repair"/>
    <property type="evidence" value="ECO:0007669"/>
    <property type="project" value="TreeGrafter"/>
</dbReference>
<keyword evidence="5" id="KW-0456">Lyase</keyword>
<evidence type="ECO:0000256" key="3">
    <source>
        <dbReference type="ARBA" id="ARBA00022857"/>
    </source>
</evidence>
<name>A0A1F5NJ65_9BACT</name>
<keyword evidence="4" id="KW-0520">NAD</keyword>
<keyword evidence="1" id="KW-0547">Nucleotide-binding</keyword>
<keyword evidence="2" id="KW-0067">ATP-binding</keyword>
<comment type="caution">
    <text evidence="7">The sequence shown here is derived from an EMBL/GenBank/DDBJ whole genome shotgun (WGS) entry which is preliminary data.</text>
</comment>
<dbReference type="Gene3D" id="3.40.1190.20">
    <property type="match status" value="1"/>
</dbReference>
<dbReference type="AlphaFoldDB" id="A0A1F5NJ65"/>
<dbReference type="Proteomes" id="UP000176578">
    <property type="component" value="Unassembled WGS sequence"/>
</dbReference>
<evidence type="ECO:0000313" key="8">
    <source>
        <dbReference type="Proteomes" id="UP000176578"/>
    </source>
</evidence>
<dbReference type="SUPFAM" id="SSF53613">
    <property type="entry name" value="Ribokinase-like"/>
    <property type="match status" value="1"/>
</dbReference>
<evidence type="ECO:0000256" key="4">
    <source>
        <dbReference type="ARBA" id="ARBA00023027"/>
    </source>
</evidence>
<accession>A0A1F5NJ65</accession>